<evidence type="ECO:0008006" key="4">
    <source>
        <dbReference type="Google" id="ProtNLM"/>
    </source>
</evidence>
<dbReference type="Proteomes" id="UP000011086">
    <property type="component" value="Unassembled WGS sequence"/>
</dbReference>
<evidence type="ECO:0000256" key="2">
    <source>
        <dbReference type="SAM" id="SignalP"/>
    </source>
</evidence>
<proteinExistence type="predicted"/>
<accession>A0AA97P490</accession>
<evidence type="ECO:0000313" key="3">
    <source>
        <dbReference type="EMBL" id="ELQ41604.1"/>
    </source>
</evidence>
<reference evidence="3" key="1">
    <citation type="journal article" date="2012" name="PLoS Genet.">
        <title>Comparative analysis of the genomes of two field isolates of the rice blast fungus Magnaporthe oryzae.</title>
        <authorList>
            <person name="Xue M."/>
            <person name="Yang J."/>
            <person name="Li Z."/>
            <person name="Hu S."/>
            <person name="Yao N."/>
            <person name="Dean R.A."/>
            <person name="Zhao W."/>
            <person name="Shen M."/>
            <person name="Zhang H."/>
            <person name="Li C."/>
            <person name="Liu L."/>
            <person name="Cao L."/>
            <person name="Xu X."/>
            <person name="Xing Y."/>
            <person name="Hsiang T."/>
            <person name="Zhang Z."/>
            <person name="Xu J.R."/>
            <person name="Peng Y.L."/>
        </authorList>
    </citation>
    <scope>NUCLEOTIDE SEQUENCE</scope>
    <source>
        <strain evidence="3">Y34</strain>
    </source>
</reference>
<dbReference type="AlphaFoldDB" id="A0AA97P490"/>
<keyword evidence="2" id="KW-0732">Signal</keyword>
<name>A0AA97P490_PYRO3</name>
<feature type="chain" id="PRO_5041636191" description="Secreted protein" evidence="2">
    <location>
        <begin position="24"/>
        <end position="87"/>
    </location>
</feature>
<evidence type="ECO:0000256" key="1">
    <source>
        <dbReference type="SAM" id="MobiDB-lite"/>
    </source>
</evidence>
<dbReference type="EMBL" id="JH792911">
    <property type="protein sequence ID" value="ELQ41604.1"/>
    <property type="molecule type" value="Genomic_DNA"/>
</dbReference>
<gene>
    <name evidence="3" type="ORF">OOU_Y34scaffold00266g2</name>
</gene>
<organism evidence="3">
    <name type="scientific">Pyricularia oryzae (strain Y34)</name>
    <name type="common">Rice blast fungus</name>
    <name type="synonym">Magnaporthe oryzae</name>
    <dbReference type="NCBI Taxonomy" id="1143189"/>
    <lineage>
        <taxon>Eukaryota</taxon>
        <taxon>Fungi</taxon>
        <taxon>Dikarya</taxon>
        <taxon>Ascomycota</taxon>
        <taxon>Pezizomycotina</taxon>
        <taxon>Sordariomycetes</taxon>
        <taxon>Sordariomycetidae</taxon>
        <taxon>Magnaporthales</taxon>
        <taxon>Pyriculariaceae</taxon>
        <taxon>Pyricularia</taxon>
    </lineage>
</organism>
<feature type="region of interest" description="Disordered" evidence="1">
    <location>
        <begin position="41"/>
        <end position="87"/>
    </location>
</feature>
<feature type="compositionally biased region" description="Basic and acidic residues" evidence="1">
    <location>
        <begin position="49"/>
        <end position="63"/>
    </location>
</feature>
<protein>
    <recommendedName>
        <fullName evidence="4">Secreted protein</fullName>
    </recommendedName>
</protein>
<feature type="signal peptide" evidence="2">
    <location>
        <begin position="1"/>
        <end position="23"/>
    </location>
</feature>
<sequence length="87" mass="9516">MEGLHALFFSFFFLFLFYPGVIRLGGVEAVDAKITAAKTGRARPPVCPESRRQPEPDCLDTPRARSHKAQPVLSIPSCSSADADDTH</sequence>